<name>A0ABV2AGD0_9EUKA</name>
<dbReference type="InterPro" id="IPR000436">
    <property type="entry name" value="Sushi_SCR_CCP_dom"/>
</dbReference>
<dbReference type="Gene3D" id="2.10.70.10">
    <property type="entry name" value="Complement Module, domain 1"/>
    <property type="match status" value="1"/>
</dbReference>
<dbReference type="CDD" id="cd00033">
    <property type="entry name" value="CCP"/>
    <property type="match status" value="1"/>
</dbReference>
<keyword evidence="3" id="KW-1185">Reference proteome</keyword>
<proteinExistence type="predicted"/>
<evidence type="ECO:0000313" key="3">
    <source>
        <dbReference type="Proteomes" id="UP001439008"/>
    </source>
</evidence>
<comment type="caution">
    <text evidence="2">The sequence shown here is derived from an EMBL/GenBank/DDBJ whole genome shotgun (WGS) entry which is preliminary data.</text>
</comment>
<organism evidence="2 3">
    <name type="scientific">Bonamia ostreae</name>
    <dbReference type="NCBI Taxonomy" id="126728"/>
    <lineage>
        <taxon>Eukaryota</taxon>
        <taxon>Sar</taxon>
        <taxon>Rhizaria</taxon>
        <taxon>Endomyxa</taxon>
        <taxon>Ascetosporea</taxon>
        <taxon>Haplosporida</taxon>
        <taxon>Bonamia</taxon>
    </lineage>
</organism>
<protein>
    <submittedName>
        <fullName evidence="2">Uncharacterized protein</fullName>
    </submittedName>
</protein>
<keyword evidence="1" id="KW-1015">Disulfide bond</keyword>
<dbReference type="Proteomes" id="UP001439008">
    <property type="component" value="Unassembled WGS sequence"/>
</dbReference>
<reference evidence="2 3" key="1">
    <citation type="journal article" date="2024" name="BMC Biol.">
        <title>Comparative genomics of Ascetosporea gives new insight into the evolutionary basis for animal parasitism in Rhizaria.</title>
        <authorList>
            <person name="Hiltunen Thoren M."/>
            <person name="Onut-Brannstrom I."/>
            <person name="Alfjorden A."/>
            <person name="Peckova H."/>
            <person name="Swords F."/>
            <person name="Hooper C."/>
            <person name="Holzer A.S."/>
            <person name="Bass D."/>
            <person name="Burki F."/>
        </authorList>
    </citation>
    <scope>NUCLEOTIDE SEQUENCE [LARGE SCALE GENOMIC DNA]</scope>
    <source>
        <strain evidence="2">20-A016</strain>
    </source>
</reference>
<accession>A0ABV2AGD0</accession>
<dbReference type="EMBL" id="JBDODL010000116">
    <property type="protein sequence ID" value="MES1918739.1"/>
    <property type="molecule type" value="Genomic_DNA"/>
</dbReference>
<evidence type="ECO:0000256" key="1">
    <source>
        <dbReference type="ARBA" id="ARBA00023157"/>
    </source>
</evidence>
<evidence type="ECO:0000313" key="2">
    <source>
        <dbReference type="EMBL" id="MES1918739.1"/>
    </source>
</evidence>
<gene>
    <name evidence="2" type="ORF">MHBO_000655</name>
</gene>
<sequence>MSKFVKTLKAIIDYCIVTSPLNGKVNGKSVEFVPIGGKINIKCDEGYRLSKSGTISMKSKCVFGTALKGRLAVPIEECQGFVNDDLLPLFRTNFLLYNLKRNRVQIECARKWNFREQKKWENKDW</sequence>